<feature type="transmembrane region" description="Helical" evidence="6">
    <location>
        <begin position="165"/>
        <end position="186"/>
    </location>
</feature>
<evidence type="ECO:0000256" key="6">
    <source>
        <dbReference type="SAM" id="Phobius"/>
    </source>
</evidence>
<dbReference type="NCBIfam" id="TIGR00765">
    <property type="entry name" value="yihY_not_rbn"/>
    <property type="match status" value="1"/>
</dbReference>
<dbReference type="Proteomes" id="UP000002710">
    <property type="component" value="Chromosome"/>
</dbReference>
<dbReference type="Pfam" id="PF03631">
    <property type="entry name" value="Virul_fac_BrkB"/>
    <property type="match status" value="1"/>
</dbReference>
<evidence type="ECO:0000313" key="7">
    <source>
        <dbReference type="EMBL" id="ABB39858.2"/>
    </source>
</evidence>
<feature type="transmembrane region" description="Helical" evidence="6">
    <location>
        <begin position="39"/>
        <end position="56"/>
    </location>
</feature>
<dbReference type="STRING" id="207559.Dde_3064"/>
<reference evidence="7 8" key="1">
    <citation type="journal article" date="2011" name="J. Bacteriol.">
        <title>Complete genome sequence and updated annotation of Desulfovibrio alaskensis G20.</title>
        <authorList>
            <person name="Hauser L.J."/>
            <person name="Land M.L."/>
            <person name="Brown S.D."/>
            <person name="Larimer F."/>
            <person name="Keller K.L."/>
            <person name="Rapp-Giles B.J."/>
            <person name="Price M.N."/>
            <person name="Lin M."/>
            <person name="Bruce D.C."/>
            <person name="Detter J.C."/>
            <person name="Tapia R."/>
            <person name="Han C.S."/>
            <person name="Goodwin L.A."/>
            <person name="Cheng J.F."/>
            <person name="Pitluck S."/>
            <person name="Copeland A."/>
            <person name="Lucas S."/>
            <person name="Nolan M."/>
            <person name="Lapidus A.L."/>
            <person name="Palumbo A.V."/>
            <person name="Wall J.D."/>
        </authorList>
    </citation>
    <scope>NUCLEOTIDE SEQUENCE [LARGE SCALE GENOMIC DNA]</scope>
    <source>
        <strain evidence="8">ATCC BAA 1058 / DSM 17464 / G20</strain>
    </source>
</reference>
<dbReference type="KEGG" id="dde:Dde_3064"/>
<proteinExistence type="predicted"/>
<evidence type="ECO:0000256" key="1">
    <source>
        <dbReference type="ARBA" id="ARBA00004651"/>
    </source>
</evidence>
<dbReference type="RefSeq" id="WP_011368824.1">
    <property type="nucleotide sequence ID" value="NC_007519.1"/>
</dbReference>
<evidence type="ECO:0000256" key="4">
    <source>
        <dbReference type="ARBA" id="ARBA00022989"/>
    </source>
</evidence>
<keyword evidence="8" id="KW-1185">Reference proteome</keyword>
<sequence length="469" mass="51767">MKRDMGTEQLQERAGRLVRFVTRDIWLQDMEKARGRRRGILGVLRWLYLVVHGFVADQCLLRASALTYTTVLSIVPTLAVAFSISKGLGIQNTEFIRVLLMRIAAGREDTVTQILAYVDNTNVKTLGAVGLLALFVTVGSLMGTIEKAFNSIWGVARGRTLWRKFTDFFSVTLVCPIVMAAAFSFSVSLRHETLVQKLLNVGIVSYAYVAFLKMVPFLMIALMLFFIYVFIPNTRVRFGSALLGGLVAGLLWTLAEGAYVGYQIGAARYNAIYGGFAQLPLFLIWVYVTWVIVLLGAEVSFAVQNVRTFESEIRADTASREERDKLAVLVMLALTRAFYATAGPVPLDRLCMVARAPVRLVQDTLAAMERVSLVVGTEGDDPRYALTAPPESIRVMDILLALASHKVTGDRPPVTEDFPFVDAVFRRFYEASAASTGNLSLKEFHDGHLPDSFAAELVLPERGSVVQGG</sequence>
<dbReference type="InterPro" id="IPR036388">
    <property type="entry name" value="WH-like_DNA-bd_sf"/>
</dbReference>
<evidence type="ECO:0000313" key="8">
    <source>
        <dbReference type="Proteomes" id="UP000002710"/>
    </source>
</evidence>
<accession>Q30WT8</accession>
<dbReference type="InterPro" id="IPR017039">
    <property type="entry name" value="Virul_fac_BrkB"/>
</dbReference>
<keyword evidence="3 6" id="KW-0812">Transmembrane</keyword>
<dbReference type="AlphaFoldDB" id="Q30WT8"/>
<feature type="transmembrane region" description="Helical" evidence="6">
    <location>
        <begin position="125"/>
        <end position="145"/>
    </location>
</feature>
<dbReference type="Gene3D" id="1.10.10.10">
    <property type="entry name" value="Winged helix-like DNA-binding domain superfamily/Winged helix DNA-binding domain"/>
    <property type="match status" value="1"/>
</dbReference>
<dbReference type="EMBL" id="CP000112">
    <property type="protein sequence ID" value="ABB39858.2"/>
    <property type="molecule type" value="Genomic_DNA"/>
</dbReference>
<organism evidence="7 8">
    <name type="scientific">Oleidesulfovibrio alaskensis (strain ATCC BAA-1058 / DSM 17464 / G20)</name>
    <name type="common">Desulfovibrio alaskensis</name>
    <dbReference type="NCBI Taxonomy" id="207559"/>
    <lineage>
        <taxon>Bacteria</taxon>
        <taxon>Pseudomonadati</taxon>
        <taxon>Thermodesulfobacteriota</taxon>
        <taxon>Desulfovibrionia</taxon>
        <taxon>Desulfovibrionales</taxon>
        <taxon>Desulfovibrionaceae</taxon>
        <taxon>Oleidesulfovibrio</taxon>
    </lineage>
</organism>
<protein>
    <submittedName>
        <fullName evidence="7">Ribonuclease BN</fullName>
    </submittedName>
</protein>
<dbReference type="PANTHER" id="PTHR30213:SF0">
    <property type="entry name" value="UPF0761 MEMBRANE PROTEIN YIHY"/>
    <property type="match status" value="1"/>
</dbReference>
<evidence type="ECO:0000256" key="3">
    <source>
        <dbReference type="ARBA" id="ARBA00022692"/>
    </source>
</evidence>
<keyword evidence="4 6" id="KW-1133">Transmembrane helix</keyword>
<feature type="transmembrane region" description="Helical" evidence="6">
    <location>
        <begin position="206"/>
        <end position="231"/>
    </location>
</feature>
<dbReference type="HOGENOM" id="CLU_032288_2_0_7"/>
<feature type="transmembrane region" description="Helical" evidence="6">
    <location>
        <begin position="238"/>
        <end position="262"/>
    </location>
</feature>
<evidence type="ECO:0000256" key="5">
    <source>
        <dbReference type="ARBA" id="ARBA00023136"/>
    </source>
</evidence>
<evidence type="ECO:0000256" key="2">
    <source>
        <dbReference type="ARBA" id="ARBA00022475"/>
    </source>
</evidence>
<dbReference type="GO" id="GO:0005886">
    <property type="term" value="C:plasma membrane"/>
    <property type="evidence" value="ECO:0007669"/>
    <property type="project" value="UniProtKB-SubCell"/>
</dbReference>
<gene>
    <name evidence="7" type="ordered locus">Dde_3064</name>
</gene>
<name>Q30WT8_OLEA2</name>
<keyword evidence="5 6" id="KW-0472">Membrane</keyword>
<comment type="subcellular location">
    <subcellularLocation>
        <location evidence="1">Cell membrane</location>
        <topology evidence="1">Multi-pass membrane protein</topology>
    </subcellularLocation>
</comment>
<keyword evidence="2" id="KW-1003">Cell membrane</keyword>
<dbReference type="PANTHER" id="PTHR30213">
    <property type="entry name" value="INNER MEMBRANE PROTEIN YHJD"/>
    <property type="match status" value="1"/>
</dbReference>
<dbReference type="eggNOG" id="COG1295">
    <property type="taxonomic scope" value="Bacteria"/>
</dbReference>